<dbReference type="EMBL" id="BQXS01011099">
    <property type="protein sequence ID" value="GKT35937.1"/>
    <property type="molecule type" value="Genomic_DNA"/>
</dbReference>
<comment type="caution">
    <text evidence="1">The sequence shown here is derived from an EMBL/GenBank/DDBJ whole genome shotgun (WGS) entry which is preliminary data.</text>
</comment>
<dbReference type="Proteomes" id="UP001057375">
    <property type="component" value="Unassembled WGS sequence"/>
</dbReference>
<keyword evidence="2" id="KW-1185">Reference proteome</keyword>
<organism evidence="1 2">
    <name type="scientific">Aduncisulcus paluster</name>
    <dbReference type="NCBI Taxonomy" id="2918883"/>
    <lineage>
        <taxon>Eukaryota</taxon>
        <taxon>Metamonada</taxon>
        <taxon>Carpediemonas-like organisms</taxon>
        <taxon>Aduncisulcus</taxon>
    </lineage>
</organism>
<proteinExistence type="predicted"/>
<evidence type="ECO:0000313" key="1">
    <source>
        <dbReference type="EMBL" id="GKT35937.1"/>
    </source>
</evidence>
<name>A0ABQ5KU11_9EUKA</name>
<accession>A0ABQ5KU11</accession>
<evidence type="ECO:0000313" key="2">
    <source>
        <dbReference type="Proteomes" id="UP001057375"/>
    </source>
</evidence>
<protein>
    <submittedName>
        <fullName evidence="1">Uncharacterized protein</fullName>
    </submittedName>
</protein>
<gene>
    <name evidence="1" type="ORF">ADUPG1_008995</name>
</gene>
<sequence length="882" mass="100111">MEKQLLEILLSIQDESLSIAMCNELFAEKIRLSLIKPEQLNYFCSTGSKILIARNSSFTSRITSQKLNLYAEQNGFHSHCSIIQQPSERPDSELVVTTHRCLLSIFQNDEIMDDYSLILICDTDCRSVSCELILCYIKFKLQSLKSLPSGQIQSIAQPFLILCAEDDTVTPAFFDYCSNPESLASSRPPISSSSSIESVEIVHAKFFLVNRFRKLPVISHYYPKIEQYPSSFESVLFDISIECQRIILGASGDILIILPNISILYQCYLIICRQIETIKTSLTPYPDIFIVDYSEASVENLMKRNDYWRKTEKAIGKLLSDSTSTESQGTIKLETLGLSEIRGKRHIILALPAFSDHYSWLGVSHILDLGFSFLDSDIGIPYQDRRRTIKRCKQMEFFHSYKTLKCFYMTRLEFDHSDSDDSIFRIGKGTDEKKSSCFTSDTSTKIRGSFGTKISAFERKSDSFGGLSDEIVRGINSNYSAEIVEQQREFAVISLLNLHINPLSCDVTPLLSSILFPRSPTSLVDDFYSKNSIVNTLEMLTKMNLYVNNKLTKLGRSVFGFVDYSIRNSVVLFLSVRKPYRCSNITSILVPLIEFAGKNSIIVSTSPDCIAKRQSMMVYSNDLFSLVSIFTHFISIVKTFAIESLSSKHDEALIDSQHRQDSSAVRLESVTAFIASSSPISDSSPNIHSRKKTRSSFSSAYSSDRSLFFSTSSREETLLMTCFSIISEIDLIQIQSNLQDSKTKAKANIWCSEMGFSLLNLCSCLDNIVFLRSGVIRIVSSLHRVSPKDSMYRSFDNTLKCFVQVYRDCICELVEKTMKEQEFVYTYKRLCNEQYIQFFDSAQPKYSKYILYYPVQCGNALISSLRSSWVEGIFVGEEEESG</sequence>
<reference evidence="1" key="1">
    <citation type="submission" date="2022-03" db="EMBL/GenBank/DDBJ databases">
        <title>Draft genome sequence of Aduncisulcus paluster, a free-living microaerophilic Fornicata.</title>
        <authorList>
            <person name="Yuyama I."/>
            <person name="Kume K."/>
            <person name="Tamura T."/>
            <person name="Inagaki Y."/>
            <person name="Hashimoto T."/>
        </authorList>
    </citation>
    <scope>NUCLEOTIDE SEQUENCE</scope>
    <source>
        <strain evidence="1">NY0171</strain>
    </source>
</reference>